<evidence type="ECO:0000256" key="2">
    <source>
        <dbReference type="ARBA" id="ARBA00008664"/>
    </source>
</evidence>
<dbReference type="PANTHER" id="PTHR43856">
    <property type="entry name" value="CARDIOLIPIN HYDROLASE"/>
    <property type="match status" value="1"/>
</dbReference>
<keyword evidence="4" id="KW-0378">Hydrolase</keyword>
<dbReference type="Proteomes" id="UP000267342">
    <property type="component" value="Chromosome"/>
</dbReference>
<dbReference type="GO" id="GO:0016042">
    <property type="term" value="P:lipid catabolic process"/>
    <property type="evidence" value="ECO:0007669"/>
    <property type="project" value="UniProtKB-KW"/>
</dbReference>
<dbReference type="SUPFAM" id="SSF56024">
    <property type="entry name" value="Phospholipase D/nuclease"/>
    <property type="match status" value="1"/>
</dbReference>
<evidence type="ECO:0000256" key="5">
    <source>
        <dbReference type="ARBA" id="ARBA00022963"/>
    </source>
</evidence>
<keyword evidence="6" id="KW-0443">Lipid metabolism</keyword>
<dbReference type="Pfam" id="PF13091">
    <property type="entry name" value="PLDc_2"/>
    <property type="match status" value="1"/>
</dbReference>
<dbReference type="PANTHER" id="PTHR43856:SF1">
    <property type="entry name" value="MITOCHONDRIAL CARDIOLIPIN HYDROLASE"/>
    <property type="match status" value="1"/>
</dbReference>
<comment type="similarity">
    <text evidence="2">Belongs to the phospholipase D family.</text>
</comment>
<evidence type="ECO:0000256" key="3">
    <source>
        <dbReference type="ARBA" id="ARBA00012027"/>
    </source>
</evidence>
<evidence type="ECO:0000313" key="9">
    <source>
        <dbReference type="Proteomes" id="UP000267342"/>
    </source>
</evidence>
<dbReference type="PROSITE" id="PS50035">
    <property type="entry name" value="PLD"/>
    <property type="match status" value="1"/>
</dbReference>
<dbReference type="EMBL" id="AP018933">
    <property type="protein sequence ID" value="BBG29019.1"/>
    <property type="molecule type" value="Genomic_DNA"/>
</dbReference>
<dbReference type="InterPro" id="IPR025202">
    <property type="entry name" value="PLD-like_dom"/>
</dbReference>
<evidence type="ECO:0000256" key="6">
    <source>
        <dbReference type="ARBA" id="ARBA00023098"/>
    </source>
</evidence>
<dbReference type="CDD" id="cd09170">
    <property type="entry name" value="PLDc_Nuc"/>
    <property type="match status" value="1"/>
</dbReference>
<dbReference type="STRING" id="1123510.GCA_000620025_02620"/>
<reference evidence="8 9" key="1">
    <citation type="submission" date="2018-09" db="EMBL/GenBank/DDBJ databases">
        <title>Zymobacter palmae IAM14233 (=T109) whole genome analysis.</title>
        <authorList>
            <person name="Yanase H."/>
        </authorList>
    </citation>
    <scope>NUCLEOTIDE SEQUENCE [LARGE SCALE GENOMIC DNA]</scope>
    <source>
        <strain evidence="8 9">IAM14233</strain>
    </source>
</reference>
<comment type="catalytic activity">
    <reaction evidence="1">
        <text>a 1,2-diacyl-sn-glycero-3-phosphocholine + H2O = a 1,2-diacyl-sn-glycero-3-phosphate + choline + H(+)</text>
        <dbReference type="Rhea" id="RHEA:14445"/>
        <dbReference type="ChEBI" id="CHEBI:15354"/>
        <dbReference type="ChEBI" id="CHEBI:15377"/>
        <dbReference type="ChEBI" id="CHEBI:15378"/>
        <dbReference type="ChEBI" id="CHEBI:57643"/>
        <dbReference type="ChEBI" id="CHEBI:58608"/>
        <dbReference type="EC" id="3.1.4.4"/>
    </reaction>
</comment>
<evidence type="ECO:0000256" key="4">
    <source>
        <dbReference type="ARBA" id="ARBA00022801"/>
    </source>
</evidence>
<dbReference type="GO" id="GO:0006793">
    <property type="term" value="P:phosphorus metabolic process"/>
    <property type="evidence" value="ECO:0007669"/>
    <property type="project" value="UniProtKB-ARBA"/>
</dbReference>
<dbReference type="GO" id="GO:0004630">
    <property type="term" value="F:phospholipase D activity"/>
    <property type="evidence" value="ECO:0007669"/>
    <property type="project" value="UniProtKB-EC"/>
</dbReference>
<keyword evidence="9" id="KW-1185">Reference proteome</keyword>
<sequence length="234" mass="25691">MNPRHRWGTLSPGSHLNMTFSLKNNNNKKSTIMNLSKRLLTMALAGMMTAPLVSAHAETTAAATTETTSTVMPTIRVGFSPEGTASALVLDVINNAKRSLRMLSYVMTSPDIVNALIAAKQRGVNILVVADYNVNQSREKSQECLKALLRAGIPVRVTNAYRSLHDKVIIADKNTVQTGSFNYAYSAFSMNSENVVVITDAPSVTASFMDLWRSRWYGATDYSVDDNTTVERHL</sequence>
<feature type="domain" description="PLD phosphodiesterase" evidence="7">
    <location>
        <begin position="160"/>
        <end position="187"/>
    </location>
</feature>
<evidence type="ECO:0000313" key="8">
    <source>
        <dbReference type="EMBL" id="BBG29019.1"/>
    </source>
</evidence>
<dbReference type="InterPro" id="IPR001736">
    <property type="entry name" value="PLipase_D/transphosphatidylase"/>
</dbReference>
<gene>
    <name evidence="8" type="ORF">ZBT109_0221</name>
</gene>
<dbReference type="KEGG" id="zpl:ZBT109_0221"/>
<dbReference type="GO" id="GO:0016891">
    <property type="term" value="F:RNA endonuclease activity producing 5'-phosphomonoesters, hydrolytic mechanism"/>
    <property type="evidence" value="ECO:0007669"/>
    <property type="project" value="TreeGrafter"/>
</dbReference>
<dbReference type="InterPro" id="IPR051406">
    <property type="entry name" value="PLD_domain"/>
</dbReference>
<dbReference type="AlphaFoldDB" id="A0A348HBL7"/>
<evidence type="ECO:0000259" key="7">
    <source>
        <dbReference type="PROSITE" id="PS50035"/>
    </source>
</evidence>
<dbReference type="EC" id="3.1.4.4" evidence="3"/>
<protein>
    <recommendedName>
        <fullName evidence="3">phospholipase D</fullName>
        <ecNumber evidence="3">3.1.4.4</ecNumber>
    </recommendedName>
</protein>
<accession>A0A348HBL7</accession>
<proteinExistence type="inferred from homology"/>
<evidence type="ECO:0000256" key="1">
    <source>
        <dbReference type="ARBA" id="ARBA00000798"/>
    </source>
</evidence>
<organism evidence="8 9">
    <name type="scientific">Zymobacter palmae</name>
    <dbReference type="NCBI Taxonomy" id="33074"/>
    <lineage>
        <taxon>Bacteria</taxon>
        <taxon>Pseudomonadati</taxon>
        <taxon>Pseudomonadota</taxon>
        <taxon>Gammaproteobacteria</taxon>
        <taxon>Oceanospirillales</taxon>
        <taxon>Halomonadaceae</taxon>
        <taxon>Zymobacter group</taxon>
        <taxon>Zymobacter</taxon>
    </lineage>
</organism>
<dbReference type="Gene3D" id="3.30.870.10">
    <property type="entry name" value="Endonuclease Chain A"/>
    <property type="match status" value="1"/>
</dbReference>
<dbReference type="OrthoDB" id="5294698at2"/>
<name>A0A348HBL7_9GAMM</name>
<keyword evidence="5" id="KW-0442">Lipid degradation</keyword>